<dbReference type="InterPro" id="IPR006691">
    <property type="entry name" value="GyrA/parC_rep"/>
</dbReference>
<dbReference type="PROSITE" id="PS52040">
    <property type="entry name" value="TOPO_IIA"/>
    <property type="match status" value="1"/>
</dbReference>
<evidence type="ECO:0000256" key="6">
    <source>
        <dbReference type="ARBA" id="ARBA00023235"/>
    </source>
</evidence>
<name>A0A428MUJ5_9BACI</name>
<feature type="site" description="Interaction with DNA" evidence="8">
    <location>
        <position position="79"/>
    </location>
</feature>
<dbReference type="CDD" id="cd00187">
    <property type="entry name" value="TOP4c"/>
    <property type="match status" value="1"/>
</dbReference>
<sequence>MTEAEKHLDLPLEDVLGDRFGRYSKYIIQERALPDARDGLKPVQRRILYAMLQDGNTADKPFRKAAKTVGNVIGNYHPHGDSSVYEAMVRMSQDWKGRNLLVEMHGNNGSIDGDPPAAMRYTEARLSSVSAEMLRDIEKNTVEHIPNFDDSIEEPVVLPAMYPNLLVNGSMGISSGYATDIPPHQLGEVIDAALMEIDKPNCTVEELMTVLKGPDFPTGGIIQGTDGIKKAYETGKGKVVVRSKTEIETLRGGRKQIVISEIPYEVVKSNLVKRMDEIRFDKKIDGIAEVRDDTDRTGLRIVVELKKEADPTGVLHYLYKNTDLQVSYNFNMVAIHNKTPQLLGIKQLLQAYIAHQREVVTNRSRFELDKAEKRQHIVEGLKKAISILDQVIETIRNSNDKKDAKHNIMESFEFTEEQAEAIVTLQLYRLTNTDITTLEKEAEELAKNIKKLKDILASEEKLLRVIKDQLTYVKKTYNDNRLTTVEEEIEELKIDLEVMVPSENVIVTATKEGYVKRTSTRSYSASNEDPPGMKETDDLLFFDELNTTDTLLLFTKKGQYLYMPVHELSEIRWKDNGQHIGNIVQLDSDDTLVKAIPVSAFSEDQYLIFFTKQGMVKKTALSAYKAQRYSRALVAVKVKEEDVVVNVEMTNGELDVFLATNHGYGLRFSEEEVAPIGQRAAGVKGINLKDGDFVINGFVVHPTQLPNVAVVTHRGSVKKMSLDEFERSSRAKRGLVLLRELKKNPHLVAGLEKLTDESNIFRIQTEGGKVETEDIGSLRKSDRYSNGSFLVDTQEYGTVTSMWPAIDYESLNKKNENND</sequence>
<dbReference type="PANTHER" id="PTHR43493">
    <property type="entry name" value="DNA GYRASE/TOPOISOMERASE SUBUNIT A"/>
    <property type="match status" value="1"/>
</dbReference>
<protein>
    <recommendedName>
        <fullName evidence="8">DNA topoisomerase 4 subunit A</fullName>
        <ecNumber evidence="8">5.6.2.2</ecNumber>
    </recommendedName>
    <alternativeName>
        <fullName evidence="8">Topoisomerase IV subunit A</fullName>
    </alternativeName>
</protein>
<evidence type="ECO:0000256" key="9">
    <source>
        <dbReference type="PROSITE-ProRule" id="PRU01384"/>
    </source>
</evidence>
<dbReference type="Gene3D" id="3.30.1360.40">
    <property type="match status" value="1"/>
</dbReference>
<keyword evidence="5 8" id="KW-0472">Membrane</keyword>
<feature type="active site" description="O-(5'-phospho-DNA)-tyrosine intermediate" evidence="8 9">
    <location>
        <position position="121"/>
    </location>
</feature>
<comment type="similarity">
    <text evidence="8">Belongs to the type II topoisomerase GyrA/ParC subunit family. ParC type 2 subfamily.</text>
</comment>
<dbReference type="InterPro" id="IPR013758">
    <property type="entry name" value="Topo_IIA_A/C_ab"/>
</dbReference>
<dbReference type="GO" id="GO:0005694">
    <property type="term" value="C:chromosome"/>
    <property type="evidence" value="ECO:0007669"/>
    <property type="project" value="InterPro"/>
</dbReference>
<keyword evidence="4 8" id="KW-0238">DNA-binding</keyword>
<dbReference type="GO" id="GO:0009330">
    <property type="term" value="C:DNA topoisomerase type II (double strand cut, ATP-hydrolyzing) complex"/>
    <property type="evidence" value="ECO:0007669"/>
    <property type="project" value="TreeGrafter"/>
</dbReference>
<reference evidence="12 13" key="1">
    <citation type="submission" date="2018-10" db="EMBL/GenBank/DDBJ databases">
        <title>Draft genome sequence of Bacillus salarius IM0101, isolated from a hypersaline soil in Inner Mongolia, China.</title>
        <authorList>
            <person name="Yamprayoonswat W."/>
            <person name="Boonvisut S."/>
            <person name="Jumpathong W."/>
            <person name="Sittihan S."/>
            <person name="Ruangsuj P."/>
            <person name="Wanthongcharoen S."/>
            <person name="Thongpramul N."/>
            <person name="Pimmason S."/>
            <person name="Yu B."/>
            <person name="Yasawong M."/>
        </authorList>
    </citation>
    <scope>NUCLEOTIDE SEQUENCE [LARGE SCALE GENOMIC DNA]</scope>
    <source>
        <strain evidence="12 13">IM0101</strain>
    </source>
</reference>
<dbReference type="InterPro" id="IPR005741">
    <property type="entry name" value="TopoIV_A_Gpos"/>
</dbReference>
<feature type="site" description="Transition state stabilizer" evidence="8">
    <location>
        <position position="120"/>
    </location>
</feature>
<comment type="subunit">
    <text evidence="7 8">Heterotetramer composed of ParC and ParE.</text>
</comment>
<evidence type="ECO:0000256" key="3">
    <source>
        <dbReference type="ARBA" id="ARBA00023029"/>
    </source>
</evidence>
<dbReference type="Gene3D" id="1.10.268.10">
    <property type="entry name" value="Topoisomerase, domain 3"/>
    <property type="match status" value="1"/>
</dbReference>
<comment type="function">
    <text evidence="8">Topoisomerase IV is essential for chromosome segregation. It relaxes supercoiled DNA. Performs the decatenation events required during the replication of a circular DNA molecule.</text>
</comment>
<dbReference type="InterPro" id="IPR002205">
    <property type="entry name" value="Topo_IIA_dom_A"/>
</dbReference>
<dbReference type="FunFam" id="2.120.10.90:FF:000005">
    <property type="entry name" value="DNA topoisomerase 4 subunit A"/>
    <property type="match status" value="1"/>
</dbReference>
<dbReference type="InterPro" id="IPR035516">
    <property type="entry name" value="Gyrase/topoIV_suA_C"/>
</dbReference>
<evidence type="ECO:0000256" key="2">
    <source>
        <dbReference type="ARBA" id="ARBA00022475"/>
    </source>
</evidence>
<evidence type="ECO:0000256" key="10">
    <source>
        <dbReference type="SAM" id="Coils"/>
    </source>
</evidence>
<evidence type="ECO:0000256" key="1">
    <source>
        <dbReference type="ARBA" id="ARBA00000185"/>
    </source>
</evidence>
<dbReference type="NCBIfam" id="TIGR01061">
    <property type="entry name" value="parC_Gpos"/>
    <property type="match status" value="1"/>
</dbReference>
<dbReference type="FunFam" id="3.90.199.10:FF:000001">
    <property type="entry name" value="DNA gyrase subunit A"/>
    <property type="match status" value="1"/>
</dbReference>
<feature type="coiled-coil region" evidence="10">
    <location>
        <begin position="428"/>
        <end position="469"/>
    </location>
</feature>
<keyword evidence="3 8" id="KW-0799">Topoisomerase</keyword>
<dbReference type="InterPro" id="IPR050220">
    <property type="entry name" value="Type_II_DNA_Topoisomerases"/>
</dbReference>
<keyword evidence="2 8" id="KW-1003">Cell membrane</keyword>
<dbReference type="InterPro" id="IPR013760">
    <property type="entry name" value="Topo_IIA-like_dom_sf"/>
</dbReference>
<dbReference type="Pfam" id="PF03989">
    <property type="entry name" value="DNA_gyraseA_C"/>
    <property type="match status" value="5"/>
</dbReference>
<dbReference type="Gene3D" id="3.90.199.10">
    <property type="entry name" value="Topoisomerase II, domain 5"/>
    <property type="match status" value="1"/>
</dbReference>
<dbReference type="FunFam" id="3.30.1360.40:FF:000002">
    <property type="entry name" value="DNA gyrase subunit A"/>
    <property type="match status" value="1"/>
</dbReference>
<evidence type="ECO:0000256" key="5">
    <source>
        <dbReference type="ARBA" id="ARBA00023136"/>
    </source>
</evidence>
<evidence type="ECO:0000259" key="11">
    <source>
        <dbReference type="PROSITE" id="PS52040"/>
    </source>
</evidence>
<evidence type="ECO:0000256" key="7">
    <source>
        <dbReference type="ARBA" id="ARBA00063644"/>
    </source>
</evidence>
<evidence type="ECO:0000313" key="13">
    <source>
        <dbReference type="Proteomes" id="UP000275076"/>
    </source>
</evidence>
<dbReference type="EC" id="5.6.2.2" evidence="8"/>
<feature type="site" description="Interaction with DNA" evidence="8">
    <location>
        <position position="77"/>
    </location>
</feature>
<evidence type="ECO:0000256" key="4">
    <source>
        <dbReference type="ARBA" id="ARBA00023125"/>
    </source>
</evidence>
<dbReference type="GO" id="GO:0005737">
    <property type="term" value="C:cytoplasm"/>
    <property type="evidence" value="ECO:0007669"/>
    <property type="project" value="TreeGrafter"/>
</dbReference>
<dbReference type="Pfam" id="PF00521">
    <property type="entry name" value="DNA_topoisoIV"/>
    <property type="match status" value="1"/>
</dbReference>
<feature type="site" description="Interaction with DNA" evidence="8">
    <location>
        <position position="41"/>
    </location>
</feature>
<feature type="site" description="Interaction with DNA" evidence="8">
    <location>
        <position position="96"/>
    </location>
</feature>
<comment type="catalytic activity">
    <reaction evidence="1 8 9">
        <text>ATP-dependent breakage, passage and rejoining of double-stranded DNA.</text>
        <dbReference type="EC" id="5.6.2.2"/>
    </reaction>
</comment>
<dbReference type="InterPro" id="IPR013757">
    <property type="entry name" value="Topo_IIA_A_a_sf"/>
</dbReference>
<dbReference type="FunFam" id="1.10.268.10:FF:000001">
    <property type="entry name" value="DNA gyrase subunit A"/>
    <property type="match status" value="1"/>
</dbReference>
<dbReference type="HAMAP" id="MF_00937">
    <property type="entry name" value="ParC_type2"/>
    <property type="match status" value="1"/>
</dbReference>
<feature type="site" description="Interaction with DNA" evidence="8">
    <location>
        <position position="90"/>
    </location>
</feature>
<proteinExistence type="inferred from homology"/>
<dbReference type="EMBL" id="RBVX01000050">
    <property type="protein sequence ID" value="RSL29823.1"/>
    <property type="molecule type" value="Genomic_DNA"/>
</dbReference>
<comment type="caution">
    <text evidence="12">The sequence shown here is derived from an EMBL/GenBank/DDBJ whole genome shotgun (WGS) entry which is preliminary data.</text>
</comment>
<dbReference type="GO" id="GO:0019897">
    <property type="term" value="C:extrinsic component of plasma membrane"/>
    <property type="evidence" value="ECO:0007669"/>
    <property type="project" value="UniProtKB-UniRule"/>
</dbReference>
<dbReference type="AlphaFoldDB" id="A0A428MUJ5"/>
<dbReference type="NCBIfam" id="NF004044">
    <property type="entry name" value="PRK05561.1"/>
    <property type="match status" value="1"/>
</dbReference>
<dbReference type="GO" id="GO:0034335">
    <property type="term" value="F:DNA negative supercoiling activity"/>
    <property type="evidence" value="ECO:0007669"/>
    <property type="project" value="UniProtKB-ARBA"/>
</dbReference>
<dbReference type="Proteomes" id="UP000275076">
    <property type="component" value="Unassembled WGS sequence"/>
</dbReference>
<dbReference type="SUPFAM" id="SSF101904">
    <property type="entry name" value="GyrA/ParC C-terminal domain-like"/>
    <property type="match status" value="1"/>
</dbReference>
<dbReference type="Gene3D" id="2.120.10.90">
    <property type="entry name" value="DNA gyrase/topoisomerase IV, subunit A, C-terminal"/>
    <property type="match status" value="1"/>
</dbReference>
<organism evidence="12 13">
    <name type="scientific">Salibacterium salarium</name>
    <dbReference type="NCBI Taxonomy" id="284579"/>
    <lineage>
        <taxon>Bacteria</taxon>
        <taxon>Bacillati</taxon>
        <taxon>Bacillota</taxon>
        <taxon>Bacilli</taxon>
        <taxon>Bacillales</taxon>
        <taxon>Bacillaceae</taxon>
    </lineage>
</organism>
<dbReference type="PANTHER" id="PTHR43493:SF9">
    <property type="entry name" value="DNA TOPOISOMERASE 4 SUBUNIT A"/>
    <property type="match status" value="1"/>
</dbReference>
<keyword evidence="6 8" id="KW-0413">Isomerase</keyword>
<evidence type="ECO:0000256" key="8">
    <source>
        <dbReference type="HAMAP-Rule" id="MF_00937"/>
    </source>
</evidence>
<evidence type="ECO:0000313" key="12">
    <source>
        <dbReference type="EMBL" id="RSL29823.1"/>
    </source>
</evidence>
<comment type="subcellular location">
    <subcellularLocation>
        <location evidence="8">Cell membrane</location>
        <topology evidence="8">Peripheral membrane protein</topology>
    </subcellularLocation>
</comment>
<gene>
    <name evidence="8 12" type="primary">parC</name>
    <name evidence="12" type="ORF">D7Z54_29160</name>
</gene>
<dbReference type="GO" id="GO:0006265">
    <property type="term" value="P:DNA topological change"/>
    <property type="evidence" value="ECO:0007669"/>
    <property type="project" value="UniProtKB-UniRule"/>
</dbReference>
<dbReference type="GO" id="GO:0003677">
    <property type="term" value="F:DNA binding"/>
    <property type="evidence" value="ECO:0007669"/>
    <property type="project" value="UniProtKB-UniRule"/>
</dbReference>
<feature type="domain" description="Topo IIA-type catalytic" evidence="11">
    <location>
        <begin position="33"/>
        <end position="497"/>
    </location>
</feature>
<dbReference type="SMART" id="SM00434">
    <property type="entry name" value="TOP4c"/>
    <property type="match status" value="1"/>
</dbReference>
<dbReference type="SUPFAM" id="SSF56719">
    <property type="entry name" value="Type II DNA topoisomerase"/>
    <property type="match status" value="1"/>
</dbReference>
<dbReference type="OrthoDB" id="9806486at2"/>
<keyword evidence="10" id="KW-0175">Coiled coil</keyword>
<accession>A0A428MUJ5</accession>
<dbReference type="GO" id="GO:0007059">
    <property type="term" value="P:chromosome segregation"/>
    <property type="evidence" value="ECO:0007669"/>
    <property type="project" value="UniProtKB-UniRule"/>
</dbReference>
<dbReference type="GO" id="GO:0005524">
    <property type="term" value="F:ATP binding"/>
    <property type="evidence" value="ECO:0007669"/>
    <property type="project" value="InterPro"/>
</dbReference>
<keyword evidence="13" id="KW-1185">Reference proteome</keyword>
<dbReference type="RefSeq" id="WP_125561777.1">
    <property type="nucleotide sequence ID" value="NZ_RBVX01000050.1"/>
</dbReference>